<comment type="similarity">
    <text evidence="3">Belongs to the AB hydrolase superfamily. LDAH family.</text>
</comment>
<keyword evidence="11" id="KW-0472">Membrane</keyword>
<evidence type="ECO:0000313" key="15">
    <source>
        <dbReference type="RefSeq" id="XP_024937904.1"/>
    </source>
</evidence>
<dbReference type="RefSeq" id="XP_015589160.1">
    <property type="nucleotide sequence ID" value="XM_015733674.2"/>
</dbReference>
<evidence type="ECO:0000256" key="2">
    <source>
        <dbReference type="ARBA" id="ARBA00004502"/>
    </source>
</evidence>
<evidence type="ECO:0000256" key="3">
    <source>
        <dbReference type="ARBA" id="ARBA00008300"/>
    </source>
</evidence>
<comment type="catalytic activity">
    <reaction evidence="10">
        <text>a cholesterol ester + H2O = cholesterol + a fatty acid + H(+)</text>
        <dbReference type="Rhea" id="RHEA:36403"/>
        <dbReference type="ChEBI" id="CHEBI:15377"/>
        <dbReference type="ChEBI" id="CHEBI:15378"/>
        <dbReference type="ChEBI" id="CHEBI:16113"/>
        <dbReference type="ChEBI" id="CHEBI:17002"/>
        <dbReference type="ChEBI" id="CHEBI:28868"/>
        <dbReference type="EC" id="3.1.1.13"/>
    </reaction>
    <physiologicalReaction direction="left-to-right" evidence="10">
        <dbReference type="Rhea" id="RHEA:36404"/>
    </physiologicalReaction>
</comment>
<evidence type="ECO:0000313" key="12">
    <source>
        <dbReference type="Proteomes" id="UP000694920"/>
    </source>
</evidence>
<dbReference type="InterPro" id="IPR019363">
    <property type="entry name" value="LDAH"/>
</dbReference>
<dbReference type="SUPFAM" id="SSF53474">
    <property type="entry name" value="alpha/beta-Hydrolases"/>
    <property type="match status" value="1"/>
</dbReference>
<dbReference type="GeneID" id="107264893"/>
<dbReference type="RefSeq" id="XP_015589159.1">
    <property type="nucleotide sequence ID" value="XM_015733673.2"/>
</dbReference>
<dbReference type="InterPro" id="IPR029058">
    <property type="entry name" value="AB_hydrolase_fold"/>
</dbReference>
<evidence type="ECO:0000256" key="6">
    <source>
        <dbReference type="ARBA" id="ARBA00022801"/>
    </source>
</evidence>
<dbReference type="FunFam" id="3.40.50.1820:FF:000068">
    <property type="entry name" value="Lipid droplet associated hydrolase"/>
    <property type="match status" value="1"/>
</dbReference>
<gene>
    <name evidence="13 14 15" type="primary">LOC107264893</name>
</gene>
<protein>
    <recommendedName>
        <fullName evidence="4">Lipid droplet-associated hydrolase</fullName>
        <ecNumber evidence="9">3.1.1.13</ecNumber>
    </recommendedName>
    <alternativeName>
        <fullName evidence="8">Lipid droplet-associated serine hydrolase</fullName>
    </alternativeName>
</protein>
<comment type="subcellular location">
    <subcellularLocation>
        <location evidence="1">Endoplasmic reticulum</location>
    </subcellularLocation>
    <subcellularLocation>
        <location evidence="2">Lipid droplet</location>
    </subcellularLocation>
</comment>
<dbReference type="GO" id="GO:0019915">
    <property type="term" value="P:lipid storage"/>
    <property type="evidence" value="ECO:0007669"/>
    <property type="project" value="InterPro"/>
</dbReference>
<reference evidence="13 14" key="1">
    <citation type="submission" date="2025-04" db="UniProtKB">
        <authorList>
            <consortium name="RefSeq"/>
        </authorList>
    </citation>
    <scope>IDENTIFICATION</scope>
</reference>
<evidence type="ECO:0000256" key="11">
    <source>
        <dbReference type="SAM" id="Phobius"/>
    </source>
</evidence>
<dbReference type="Pfam" id="PF10230">
    <property type="entry name" value="LIDHydrolase"/>
    <property type="match status" value="1"/>
</dbReference>
<dbReference type="GO" id="GO:0034389">
    <property type="term" value="P:lipid droplet organization"/>
    <property type="evidence" value="ECO:0007669"/>
    <property type="project" value="UniProtKB-ARBA"/>
</dbReference>
<dbReference type="GO" id="GO:0005811">
    <property type="term" value="C:lipid droplet"/>
    <property type="evidence" value="ECO:0007669"/>
    <property type="project" value="UniProtKB-SubCell"/>
</dbReference>
<dbReference type="Gene3D" id="3.40.50.1820">
    <property type="entry name" value="alpha/beta hydrolase"/>
    <property type="match status" value="1"/>
</dbReference>
<feature type="transmembrane region" description="Helical" evidence="11">
    <location>
        <begin position="171"/>
        <end position="193"/>
    </location>
</feature>
<dbReference type="Proteomes" id="UP000694920">
    <property type="component" value="Unplaced"/>
</dbReference>
<proteinExistence type="inferred from homology"/>
<dbReference type="PANTHER" id="PTHR13390">
    <property type="entry name" value="LIPASE"/>
    <property type="match status" value="1"/>
</dbReference>
<dbReference type="GO" id="GO:0004771">
    <property type="term" value="F:sterol ester esterase activity"/>
    <property type="evidence" value="ECO:0007669"/>
    <property type="project" value="UniProtKB-EC"/>
</dbReference>
<evidence type="ECO:0000256" key="7">
    <source>
        <dbReference type="ARBA" id="ARBA00022824"/>
    </source>
</evidence>
<keyword evidence="7" id="KW-0256">Endoplasmic reticulum</keyword>
<keyword evidence="5" id="KW-0551">Lipid droplet</keyword>
<dbReference type="AlphaFoldDB" id="A0AAJ7FFF1"/>
<sequence>MQQSMLLCNGVQTHIVTEGRWVEEGLAPDGRKDIVIVIPGNPGVPAFYEGFIKSLKTKLPTETPVWIVGHAGHVLPPKHLQISIPDTSTGKHFYDLKGQLEHKAQFIKQYVPPDARIHLVGHSIGSWFTLNLLKDDTIASKVVRCYLLFPTVERMVESTNGKFYTGFVTRVAPLLIFLAWMFTFFPLILRVFLIRAFGTFYGIPSRSTKAVLQLVNPVVLRNVFMLANDEMRYVNELDHDVVSNHADKLWFYYGSKDQWTPIKYYEELREKHPNVQAILCKRGFYHSFVLSSDKEMGEMVGELINTTML</sequence>
<evidence type="ECO:0000256" key="1">
    <source>
        <dbReference type="ARBA" id="ARBA00004240"/>
    </source>
</evidence>
<evidence type="ECO:0000256" key="10">
    <source>
        <dbReference type="ARBA" id="ARBA00049527"/>
    </source>
</evidence>
<evidence type="ECO:0000256" key="9">
    <source>
        <dbReference type="ARBA" id="ARBA00039150"/>
    </source>
</evidence>
<keyword evidence="6 13" id="KW-0378">Hydrolase</keyword>
<evidence type="ECO:0000256" key="5">
    <source>
        <dbReference type="ARBA" id="ARBA00022677"/>
    </source>
</evidence>
<keyword evidence="11" id="KW-0812">Transmembrane</keyword>
<keyword evidence="12" id="KW-1185">Reference proteome</keyword>
<dbReference type="EC" id="3.1.1.13" evidence="9"/>
<evidence type="ECO:0000313" key="14">
    <source>
        <dbReference type="RefSeq" id="XP_015589160.1"/>
    </source>
</evidence>
<organism evidence="12 13">
    <name type="scientific">Cephus cinctus</name>
    <name type="common">Wheat stem sawfly</name>
    <dbReference type="NCBI Taxonomy" id="211228"/>
    <lineage>
        <taxon>Eukaryota</taxon>
        <taxon>Metazoa</taxon>
        <taxon>Ecdysozoa</taxon>
        <taxon>Arthropoda</taxon>
        <taxon>Hexapoda</taxon>
        <taxon>Insecta</taxon>
        <taxon>Pterygota</taxon>
        <taxon>Neoptera</taxon>
        <taxon>Endopterygota</taxon>
        <taxon>Hymenoptera</taxon>
        <taxon>Cephoidea</taxon>
        <taxon>Cephidae</taxon>
        <taxon>Cephus</taxon>
    </lineage>
</organism>
<keyword evidence="11" id="KW-1133">Transmembrane helix</keyword>
<dbReference type="CTD" id="38150"/>
<accession>A0AAJ7FFF1</accession>
<dbReference type="PANTHER" id="PTHR13390:SF0">
    <property type="entry name" value="LIPID DROPLET-ASSOCIATED HYDROLASE"/>
    <property type="match status" value="1"/>
</dbReference>
<evidence type="ECO:0000256" key="4">
    <source>
        <dbReference type="ARBA" id="ARBA00019242"/>
    </source>
</evidence>
<dbReference type="RefSeq" id="XP_024937904.1">
    <property type="nucleotide sequence ID" value="XM_025082136.1"/>
</dbReference>
<dbReference type="GO" id="GO:0005783">
    <property type="term" value="C:endoplasmic reticulum"/>
    <property type="evidence" value="ECO:0007669"/>
    <property type="project" value="UniProtKB-SubCell"/>
</dbReference>
<name>A0AAJ7FFF1_CEPCN</name>
<evidence type="ECO:0000256" key="8">
    <source>
        <dbReference type="ARBA" id="ARBA00031924"/>
    </source>
</evidence>
<evidence type="ECO:0000313" key="13">
    <source>
        <dbReference type="RefSeq" id="XP_015589159.1"/>
    </source>
</evidence>
<dbReference type="KEGG" id="ccin:107264893"/>